<organism evidence="2 3">
    <name type="scientific">Brachionus plicatilis</name>
    <name type="common">Marine rotifer</name>
    <name type="synonym">Brachionus muelleri</name>
    <dbReference type="NCBI Taxonomy" id="10195"/>
    <lineage>
        <taxon>Eukaryota</taxon>
        <taxon>Metazoa</taxon>
        <taxon>Spiralia</taxon>
        <taxon>Gnathifera</taxon>
        <taxon>Rotifera</taxon>
        <taxon>Eurotatoria</taxon>
        <taxon>Monogononta</taxon>
        <taxon>Pseudotrocha</taxon>
        <taxon>Ploima</taxon>
        <taxon>Brachionidae</taxon>
        <taxon>Brachionus</taxon>
    </lineage>
</organism>
<evidence type="ECO:0000256" key="1">
    <source>
        <dbReference type="SAM" id="Phobius"/>
    </source>
</evidence>
<sequence>MKILDLNETFILIFESDFQHMIIEVVFGLKAILLKISTFLIKTTNIKKNKIINQNPHPRALQPIRLRLKPILLNH</sequence>
<keyword evidence="1" id="KW-0812">Transmembrane</keyword>
<dbReference type="AlphaFoldDB" id="A0A3M7SFS9"/>
<gene>
    <name evidence="2" type="ORF">BpHYR1_006099</name>
</gene>
<evidence type="ECO:0000313" key="2">
    <source>
        <dbReference type="EMBL" id="RNA34535.1"/>
    </source>
</evidence>
<comment type="caution">
    <text evidence="2">The sequence shown here is derived from an EMBL/GenBank/DDBJ whole genome shotgun (WGS) entry which is preliminary data.</text>
</comment>
<protein>
    <submittedName>
        <fullName evidence="2">Uncharacterized protein</fullName>
    </submittedName>
</protein>
<keyword evidence="3" id="KW-1185">Reference proteome</keyword>
<proteinExistence type="predicted"/>
<evidence type="ECO:0000313" key="3">
    <source>
        <dbReference type="Proteomes" id="UP000276133"/>
    </source>
</evidence>
<reference evidence="2 3" key="1">
    <citation type="journal article" date="2018" name="Sci. Rep.">
        <title>Genomic signatures of local adaptation to the degree of environmental predictability in rotifers.</title>
        <authorList>
            <person name="Franch-Gras L."/>
            <person name="Hahn C."/>
            <person name="Garcia-Roger E.M."/>
            <person name="Carmona M.J."/>
            <person name="Serra M."/>
            <person name="Gomez A."/>
        </authorList>
    </citation>
    <scope>NUCLEOTIDE SEQUENCE [LARGE SCALE GENOMIC DNA]</scope>
    <source>
        <strain evidence="2">HYR1</strain>
    </source>
</reference>
<dbReference type="Proteomes" id="UP000276133">
    <property type="component" value="Unassembled WGS sequence"/>
</dbReference>
<dbReference type="EMBL" id="REGN01001459">
    <property type="protein sequence ID" value="RNA34535.1"/>
    <property type="molecule type" value="Genomic_DNA"/>
</dbReference>
<feature type="transmembrane region" description="Helical" evidence="1">
    <location>
        <begin position="20"/>
        <end position="41"/>
    </location>
</feature>
<keyword evidence="1" id="KW-0472">Membrane</keyword>
<keyword evidence="1" id="KW-1133">Transmembrane helix</keyword>
<name>A0A3M7SFS9_BRAPC</name>
<accession>A0A3M7SFS9</accession>